<evidence type="ECO:0008006" key="7">
    <source>
        <dbReference type="Google" id="ProtNLM"/>
    </source>
</evidence>
<keyword evidence="4" id="KW-1133">Transmembrane helix</keyword>
<feature type="transmembrane region" description="Helical" evidence="4">
    <location>
        <begin position="292"/>
        <end position="313"/>
    </location>
</feature>
<evidence type="ECO:0000256" key="3">
    <source>
        <dbReference type="SAM" id="MobiDB-lite"/>
    </source>
</evidence>
<keyword evidence="6" id="KW-1185">Reference proteome</keyword>
<dbReference type="STRING" id="889306.KP78_03000"/>
<evidence type="ECO:0000256" key="4">
    <source>
        <dbReference type="SAM" id="Phobius"/>
    </source>
</evidence>
<dbReference type="EMBL" id="JXRP01000006">
    <property type="protein sequence ID" value="KIL51930.1"/>
    <property type="molecule type" value="Genomic_DNA"/>
</dbReference>
<protein>
    <recommendedName>
        <fullName evidence="7">Spore germination protein</fullName>
    </recommendedName>
</protein>
<dbReference type="RefSeq" id="WP_041085687.1">
    <property type="nucleotide sequence ID" value="NZ_JXRP01000006.1"/>
</dbReference>
<evidence type="ECO:0000256" key="1">
    <source>
        <dbReference type="ARBA" id="ARBA00005278"/>
    </source>
</evidence>
<dbReference type="InterPro" id="IPR050768">
    <property type="entry name" value="UPF0353/GerABKA_families"/>
</dbReference>
<dbReference type="GO" id="GO:0009847">
    <property type="term" value="P:spore germination"/>
    <property type="evidence" value="ECO:0007669"/>
    <property type="project" value="InterPro"/>
</dbReference>
<feature type="compositionally biased region" description="Polar residues" evidence="3">
    <location>
        <begin position="9"/>
        <end position="24"/>
    </location>
</feature>
<dbReference type="Pfam" id="PF03323">
    <property type="entry name" value="GerA"/>
    <property type="match status" value="1"/>
</dbReference>
<organism evidence="5 6">
    <name type="scientific">Jeotgalibacillus soli</name>
    <dbReference type="NCBI Taxonomy" id="889306"/>
    <lineage>
        <taxon>Bacteria</taxon>
        <taxon>Bacillati</taxon>
        <taxon>Bacillota</taxon>
        <taxon>Bacilli</taxon>
        <taxon>Bacillales</taxon>
        <taxon>Caryophanaceae</taxon>
        <taxon>Jeotgalibacillus</taxon>
    </lineage>
</organism>
<evidence type="ECO:0000256" key="2">
    <source>
        <dbReference type="ARBA" id="ARBA00023136"/>
    </source>
</evidence>
<dbReference type="Proteomes" id="UP000031938">
    <property type="component" value="Unassembled WGS sequence"/>
</dbReference>
<gene>
    <name evidence="5" type="ORF">KP78_03000</name>
</gene>
<dbReference type="PANTHER" id="PTHR22550:SF5">
    <property type="entry name" value="LEUCINE ZIPPER PROTEIN 4"/>
    <property type="match status" value="1"/>
</dbReference>
<dbReference type="OrthoDB" id="9772630at2"/>
<dbReference type="PIRSF" id="PIRSF005690">
    <property type="entry name" value="GerBA"/>
    <property type="match status" value="1"/>
</dbReference>
<keyword evidence="4" id="KW-0812">Transmembrane</keyword>
<dbReference type="PATRIC" id="fig|889306.3.peg.304"/>
<accession>A0A0C2RNT1</accession>
<dbReference type="GO" id="GO:0016020">
    <property type="term" value="C:membrane"/>
    <property type="evidence" value="ECO:0007669"/>
    <property type="project" value="InterPro"/>
</dbReference>
<dbReference type="PANTHER" id="PTHR22550">
    <property type="entry name" value="SPORE GERMINATION PROTEIN"/>
    <property type="match status" value="1"/>
</dbReference>
<keyword evidence="2 4" id="KW-0472">Membrane</keyword>
<sequence>MFKKKGNDGNKSIENQPLKNNGTTITSDALKRHLANMDDAEFIERTTDKEQKIMFVYIRTLIDHERFNESIIQPLMHHSCDLIYECITTSKVSEINTMEEALSQLLQGSILINDPIRNQWWAVLLQNPLARGIETSETETILYGSKDSFSEVLEQNITMIRRRLPIAELKTEKFTVGSLSKSTVVLMYIDGLTNPEFIAIAREKIKQINYDMFLDSSQVATFMEEHHNSVFPQFQQTDRPDVCAYSLGLGKITILVGNTPFALNAPVTFFHLFQSPEDYINRWIVASFLRSLRYISFLLSLILIPMYVALTTHHYQMIPLQLLFVLLESRGKLPFTPFWESFLILGVMEIIKEASLRMPTKSSQTLGVIGGIVIGQAAVQAGFASQVLIVLMGISAIASFLVPNYLMTKANTLIQLMILILSSLLGIFGIVLGLIALLIHLNSLTSLKQPYLAPLTPFYWKDWMDLFIRGPLVNMKSRPEHLRPLKKWRYSQRR</sequence>
<evidence type="ECO:0000313" key="6">
    <source>
        <dbReference type="Proteomes" id="UP000031938"/>
    </source>
</evidence>
<evidence type="ECO:0000313" key="5">
    <source>
        <dbReference type="EMBL" id="KIL51930.1"/>
    </source>
</evidence>
<reference evidence="5 6" key="1">
    <citation type="submission" date="2015-01" db="EMBL/GenBank/DDBJ databases">
        <title>Genome sequencing of Jeotgalibacillus soli.</title>
        <authorList>
            <person name="Goh K.M."/>
            <person name="Chan K.-G."/>
            <person name="Yaakop A.S."/>
            <person name="Ee R."/>
            <person name="Gan H.M."/>
            <person name="Chan C.S."/>
        </authorList>
    </citation>
    <scope>NUCLEOTIDE SEQUENCE [LARGE SCALE GENOMIC DNA]</scope>
    <source>
        <strain evidence="5 6">P9</strain>
    </source>
</reference>
<feature type="region of interest" description="Disordered" evidence="3">
    <location>
        <begin position="1"/>
        <end position="24"/>
    </location>
</feature>
<feature type="transmembrane region" description="Helical" evidence="4">
    <location>
        <begin position="387"/>
        <end position="406"/>
    </location>
</feature>
<name>A0A0C2RNT1_9BACL</name>
<comment type="caution">
    <text evidence="5">The sequence shown here is derived from an EMBL/GenBank/DDBJ whole genome shotgun (WGS) entry which is preliminary data.</text>
</comment>
<feature type="transmembrane region" description="Helical" evidence="4">
    <location>
        <begin position="418"/>
        <end position="441"/>
    </location>
</feature>
<dbReference type="AlphaFoldDB" id="A0A0C2RNT1"/>
<proteinExistence type="inferred from homology"/>
<dbReference type="InterPro" id="IPR004995">
    <property type="entry name" value="Spore_Ger"/>
</dbReference>
<comment type="similarity">
    <text evidence="1">Belongs to the GerABKA family.</text>
</comment>